<organism evidence="2 3">
    <name type="scientific">Geosporobacter subterraneus DSM 17957</name>
    <dbReference type="NCBI Taxonomy" id="1121919"/>
    <lineage>
        <taxon>Bacteria</taxon>
        <taxon>Bacillati</taxon>
        <taxon>Bacillota</taxon>
        <taxon>Clostridia</taxon>
        <taxon>Peptostreptococcales</taxon>
        <taxon>Thermotaleaceae</taxon>
        <taxon>Geosporobacter</taxon>
    </lineage>
</organism>
<evidence type="ECO:0000313" key="3">
    <source>
        <dbReference type="Proteomes" id="UP000184536"/>
    </source>
</evidence>
<accession>A0A1M6NWJ6</accession>
<dbReference type="InterPro" id="IPR029063">
    <property type="entry name" value="SAM-dependent_MTases_sf"/>
</dbReference>
<dbReference type="InterPro" id="IPR025714">
    <property type="entry name" value="Methyltranfer_dom"/>
</dbReference>
<dbReference type="Pfam" id="PF13847">
    <property type="entry name" value="Methyltransf_31"/>
    <property type="match status" value="1"/>
</dbReference>
<dbReference type="RefSeq" id="WP_110942407.1">
    <property type="nucleotide sequence ID" value="NZ_FQZV01000061.1"/>
</dbReference>
<dbReference type="SUPFAM" id="SSF53335">
    <property type="entry name" value="S-adenosyl-L-methionine-dependent methyltransferases"/>
    <property type="match status" value="1"/>
</dbReference>
<gene>
    <name evidence="2" type="ORF">SAMN02745975_03419</name>
</gene>
<dbReference type="PANTHER" id="PTHR43861:SF1">
    <property type="entry name" value="TRANS-ACONITATE 2-METHYLTRANSFERASE"/>
    <property type="match status" value="1"/>
</dbReference>
<sequence>MSRQKVWDFWSRYYEGLWVQKVSLGPTRREIKSYLCRTLERERQYRILDVGCGTGQLLREIQEDFQGYSFILSGVDFSGDMIQRAKEMSHGIVFQKMDAAEIQSLKQQYDIIICTHSFPYYEDQAQVLKNLRMLLKPGGYLLLAQASQNNLYDALAIFFVKLTTGKANYPSVKTVLAMTKKLFQCEDVIRIKKKFFMPSIYFFILKGIDQ</sequence>
<name>A0A1M6NWJ6_9FIRM</name>
<dbReference type="EMBL" id="FQZV01000061">
    <property type="protein sequence ID" value="SHK00095.1"/>
    <property type="molecule type" value="Genomic_DNA"/>
</dbReference>
<dbReference type="Gene3D" id="3.40.50.150">
    <property type="entry name" value="Vaccinia Virus protein VP39"/>
    <property type="match status" value="1"/>
</dbReference>
<dbReference type="GO" id="GO:0032259">
    <property type="term" value="P:methylation"/>
    <property type="evidence" value="ECO:0007669"/>
    <property type="project" value="UniProtKB-KW"/>
</dbReference>
<dbReference type="GO" id="GO:0008168">
    <property type="term" value="F:methyltransferase activity"/>
    <property type="evidence" value="ECO:0007669"/>
    <property type="project" value="UniProtKB-KW"/>
</dbReference>
<dbReference type="OrthoDB" id="9774345at2"/>
<dbReference type="Proteomes" id="UP000184536">
    <property type="component" value="Unassembled WGS sequence"/>
</dbReference>
<dbReference type="AlphaFoldDB" id="A0A1M6NWJ6"/>
<dbReference type="CDD" id="cd02440">
    <property type="entry name" value="AdoMet_MTases"/>
    <property type="match status" value="1"/>
</dbReference>
<dbReference type="STRING" id="1121919.SAMN02745975_03419"/>
<keyword evidence="2" id="KW-0808">Transferase</keyword>
<dbReference type="PANTHER" id="PTHR43861">
    <property type="entry name" value="TRANS-ACONITATE 2-METHYLTRANSFERASE-RELATED"/>
    <property type="match status" value="1"/>
</dbReference>
<feature type="domain" description="Methyltransferase" evidence="1">
    <location>
        <begin position="43"/>
        <end position="149"/>
    </location>
</feature>
<keyword evidence="3" id="KW-1185">Reference proteome</keyword>
<reference evidence="3" key="1">
    <citation type="submission" date="2016-11" db="EMBL/GenBank/DDBJ databases">
        <authorList>
            <person name="Varghese N."/>
            <person name="Submissions S."/>
        </authorList>
    </citation>
    <scope>NUCLEOTIDE SEQUENCE [LARGE SCALE GENOMIC DNA]</scope>
    <source>
        <strain evidence="3">DSM 17957</strain>
    </source>
</reference>
<keyword evidence="2" id="KW-0489">Methyltransferase</keyword>
<protein>
    <submittedName>
        <fullName evidence="2">Methyltransferase domain-containing protein</fullName>
    </submittedName>
</protein>
<evidence type="ECO:0000313" key="2">
    <source>
        <dbReference type="EMBL" id="SHK00095.1"/>
    </source>
</evidence>
<proteinExistence type="predicted"/>
<evidence type="ECO:0000259" key="1">
    <source>
        <dbReference type="Pfam" id="PF13847"/>
    </source>
</evidence>